<protein>
    <recommendedName>
        <fullName evidence="5 6">Large ribosomal subunit protein uL13</fullName>
    </recommendedName>
</protein>
<dbReference type="PIRSF" id="PIRSF002181">
    <property type="entry name" value="Ribosomal_L13"/>
    <property type="match status" value="1"/>
</dbReference>
<evidence type="ECO:0000256" key="2">
    <source>
        <dbReference type="ARBA" id="ARBA00011838"/>
    </source>
</evidence>
<dbReference type="GO" id="GO:0006412">
    <property type="term" value="P:translation"/>
    <property type="evidence" value="ECO:0007669"/>
    <property type="project" value="UniProtKB-UniRule"/>
</dbReference>
<dbReference type="Proteomes" id="UP000290608">
    <property type="component" value="Unassembled WGS sequence"/>
</dbReference>
<comment type="subunit">
    <text evidence="2 6">Part of the 50S ribosomal subunit.</text>
</comment>
<dbReference type="InterPro" id="IPR036899">
    <property type="entry name" value="Ribosomal_uL13_sf"/>
</dbReference>
<evidence type="ECO:0000256" key="1">
    <source>
        <dbReference type="ARBA" id="ARBA00006227"/>
    </source>
</evidence>
<dbReference type="InterPro" id="IPR005822">
    <property type="entry name" value="Ribosomal_uL13"/>
</dbReference>
<dbReference type="CDD" id="cd00392">
    <property type="entry name" value="Ribosomal_L13"/>
    <property type="match status" value="1"/>
</dbReference>
<keyword evidence="4 6" id="KW-0687">Ribonucleoprotein</keyword>
<dbReference type="GO" id="GO:0022625">
    <property type="term" value="C:cytosolic large ribosomal subunit"/>
    <property type="evidence" value="ECO:0007669"/>
    <property type="project" value="TreeGrafter"/>
</dbReference>
<comment type="function">
    <text evidence="6">This protein is one of the early assembly proteins of the 50S ribosomal subunit, although it is not seen to bind rRNA by itself. It is important during the early stages of 50S assembly.</text>
</comment>
<dbReference type="InterPro" id="IPR005823">
    <property type="entry name" value="Ribosomal_uL13_bac-type"/>
</dbReference>
<sequence length="161" mass="17837">MECLIIKINSVDTLSYKTVSANKNTVNKEWVVIDAEGQTLGRMSTIVAKFLRGKYKPNYTPHVDCGDNVIVINASKINLTGKKWDSKSYIRHTGYPGGQRSLTAKELYGKDPARLVENAVKGMLPKNKLGSAIYRNLKVYAGADHGQEAQKPKAININELK</sequence>
<dbReference type="PANTHER" id="PTHR11545:SF2">
    <property type="entry name" value="LARGE RIBOSOMAL SUBUNIT PROTEIN UL13M"/>
    <property type="match status" value="1"/>
</dbReference>
<evidence type="ECO:0000313" key="7">
    <source>
        <dbReference type="EMBL" id="RXG22380.1"/>
    </source>
</evidence>
<dbReference type="AlphaFoldDB" id="A0A4Q0P6T4"/>
<dbReference type="EMBL" id="QOVL01000029">
    <property type="protein sequence ID" value="RXG22380.1"/>
    <property type="molecule type" value="Genomic_DNA"/>
</dbReference>
<organism evidence="7 8">
    <name type="scientific">Leeuwenhoekiella marinoflava</name>
    <dbReference type="NCBI Taxonomy" id="988"/>
    <lineage>
        <taxon>Bacteria</taxon>
        <taxon>Pseudomonadati</taxon>
        <taxon>Bacteroidota</taxon>
        <taxon>Flavobacteriia</taxon>
        <taxon>Flavobacteriales</taxon>
        <taxon>Flavobacteriaceae</taxon>
        <taxon>Leeuwenhoekiella</taxon>
    </lineage>
</organism>
<reference evidence="7 8" key="1">
    <citation type="submission" date="2018-07" db="EMBL/GenBank/DDBJ databases">
        <title>Leeuwenhoekiella genomics.</title>
        <authorList>
            <person name="Tahon G."/>
            <person name="Willems A."/>
        </authorList>
    </citation>
    <scope>NUCLEOTIDE SEQUENCE [LARGE SCALE GENOMIC DNA]</scope>
    <source>
        <strain evidence="7 8">LMG 1345</strain>
    </source>
</reference>
<dbReference type="Pfam" id="PF00572">
    <property type="entry name" value="Ribosomal_L13"/>
    <property type="match status" value="1"/>
</dbReference>
<keyword evidence="3 6" id="KW-0689">Ribosomal protein</keyword>
<dbReference type="GO" id="GO:0003729">
    <property type="term" value="F:mRNA binding"/>
    <property type="evidence" value="ECO:0007669"/>
    <property type="project" value="TreeGrafter"/>
</dbReference>
<evidence type="ECO:0000256" key="6">
    <source>
        <dbReference type="HAMAP-Rule" id="MF_01366"/>
    </source>
</evidence>
<dbReference type="SUPFAM" id="SSF52161">
    <property type="entry name" value="Ribosomal protein L13"/>
    <property type="match status" value="1"/>
</dbReference>
<dbReference type="STRING" id="1122159.SAMN02745246_02183"/>
<evidence type="ECO:0000313" key="8">
    <source>
        <dbReference type="Proteomes" id="UP000290608"/>
    </source>
</evidence>
<dbReference type="Gene3D" id="3.90.1180.10">
    <property type="entry name" value="Ribosomal protein L13"/>
    <property type="match status" value="1"/>
</dbReference>
<comment type="caution">
    <text evidence="7">The sequence shown here is derived from an EMBL/GenBank/DDBJ whole genome shotgun (WGS) entry which is preliminary data.</text>
</comment>
<dbReference type="NCBIfam" id="TIGR01066">
    <property type="entry name" value="rplM_bact"/>
    <property type="match status" value="1"/>
</dbReference>
<dbReference type="PANTHER" id="PTHR11545">
    <property type="entry name" value="RIBOSOMAL PROTEIN L13"/>
    <property type="match status" value="1"/>
</dbReference>
<comment type="similarity">
    <text evidence="1 6">Belongs to the universal ribosomal protein uL13 family.</text>
</comment>
<proteinExistence type="inferred from homology"/>
<dbReference type="GO" id="GO:0017148">
    <property type="term" value="P:negative regulation of translation"/>
    <property type="evidence" value="ECO:0007669"/>
    <property type="project" value="TreeGrafter"/>
</dbReference>
<evidence type="ECO:0000256" key="5">
    <source>
        <dbReference type="ARBA" id="ARBA00035201"/>
    </source>
</evidence>
<dbReference type="GO" id="GO:0003735">
    <property type="term" value="F:structural constituent of ribosome"/>
    <property type="evidence" value="ECO:0007669"/>
    <property type="project" value="InterPro"/>
</dbReference>
<dbReference type="HAMAP" id="MF_01366">
    <property type="entry name" value="Ribosomal_uL13"/>
    <property type="match status" value="1"/>
</dbReference>
<accession>A0A4Q0P6T4</accession>
<gene>
    <name evidence="6" type="primary">rplM</name>
    <name evidence="7" type="ORF">DSL99_3946</name>
</gene>
<name>A0A4Q0P6T4_9FLAO</name>
<dbReference type="FunFam" id="3.90.1180.10:FF:000001">
    <property type="entry name" value="50S ribosomal protein L13"/>
    <property type="match status" value="1"/>
</dbReference>
<evidence type="ECO:0000256" key="3">
    <source>
        <dbReference type="ARBA" id="ARBA00022980"/>
    </source>
</evidence>
<evidence type="ECO:0000256" key="4">
    <source>
        <dbReference type="ARBA" id="ARBA00023274"/>
    </source>
</evidence>